<gene>
    <name evidence="7" type="ORF">B0F87_11170</name>
</gene>
<dbReference type="EMBL" id="PTIZ01000011">
    <property type="protein sequence ID" value="PPK74139.1"/>
    <property type="molecule type" value="Genomic_DNA"/>
</dbReference>
<protein>
    <submittedName>
        <fullName evidence="7">Acetolactate synthase-1/2/3 large subunit</fullName>
    </submittedName>
</protein>
<proteinExistence type="inferred from homology"/>
<dbReference type="SUPFAM" id="SSF52518">
    <property type="entry name" value="Thiamin diphosphate-binding fold (THDP-binding)"/>
    <property type="match status" value="2"/>
</dbReference>
<dbReference type="InterPro" id="IPR045229">
    <property type="entry name" value="TPP_enz"/>
</dbReference>
<dbReference type="GO" id="GO:0050660">
    <property type="term" value="F:flavin adenine dinucleotide binding"/>
    <property type="evidence" value="ECO:0007669"/>
    <property type="project" value="TreeGrafter"/>
</dbReference>
<dbReference type="Gene3D" id="3.40.50.970">
    <property type="match status" value="2"/>
</dbReference>
<feature type="domain" description="Thiamine pyrophosphate enzyme TPP-binding" evidence="5">
    <location>
        <begin position="403"/>
        <end position="551"/>
    </location>
</feature>
<organism evidence="7 8">
    <name type="scientific">Methylobacter tundripaludum</name>
    <dbReference type="NCBI Taxonomy" id="173365"/>
    <lineage>
        <taxon>Bacteria</taxon>
        <taxon>Pseudomonadati</taxon>
        <taxon>Pseudomonadota</taxon>
        <taxon>Gammaproteobacteria</taxon>
        <taxon>Methylococcales</taxon>
        <taxon>Methylococcaceae</taxon>
        <taxon>Methylobacter</taxon>
    </lineage>
</organism>
<dbReference type="GO" id="GO:0009099">
    <property type="term" value="P:L-valine biosynthetic process"/>
    <property type="evidence" value="ECO:0007669"/>
    <property type="project" value="TreeGrafter"/>
</dbReference>
<evidence type="ECO:0000313" key="7">
    <source>
        <dbReference type="EMBL" id="PPK74139.1"/>
    </source>
</evidence>
<comment type="similarity">
    <text evidence="1 3">Belongs to the TPP enzyme family.</text>
</comment>
<dbReference type="GO" id="GO:0030976">
    <property type="term" value="F:thiamine pyrophosphate binding"/>
    <property type="evidence" value="ECO:0007669"/>
    <property type="project" value="InterPro"/>
</dbReference>
<evidence type="ECO:0000256" key="2">
    <source>
        <dbReference type="ARBA" id="ARBA00023052"/>
    </source>
</evidence>
<dbReference type="FunFam" id="3.40.50.970:FF:000007">
    <property type="entry name" value="Acetolactate synthase"/>
    <property type="match status" value="1"/>
</dbReference>
<dbReference type="InterPro" id="IPR029035">
    <property type="entry name" value="DHS-like_NAD/FAD-binding_dom"/>
</dbReference>
<evidence type="ECO:0000313" key="8">
    <source>
        <dbReference type="Proteomes" id="UP000240010"/>
    </source>
</evidence>
<evidence type="ECO:0000256" key="3">
    <source>
        <dbReference type="RuleBase" id="RU362132"/>
    </source>
</evidence>
<dbReference type="CDD" id="cd07035">
    <property type="entry name" value="TPP_PYR_POX_like"/>
    <property type="match status" value="1"/>
</dbReference>
<dbReference type="InterPro" id="IPR011766">
    <property type="entry name" value="TPP_enzyme_TPP-bd"/>
</dbReference>
<dbReference type="InterPro" id="IPR012000">
    <property type="entry name" value="Thiamin_PyroP_enz_cen_dom"/>
</dbReference>
<dbReference type="GO" id="GO:0005948">
    <property type="term" value="C:acetolactate synthase complex"/>
    <property type="evidence" value="ECO:0007669"/>
    <property type="project" value="TreeGrafter"/>
</dbReference>
<name>A0A2S6H9H6_9GAMM</name>
<evidence type="ECO:0000259" key="6">
    <source>
        <dbReference type="Pfam" id="PF02776"/>
    </source>
</evidence>
<dbReference type="RefSeq" id="WP_200870555.1">
    <property type="nucleotide sequence ID" value="NZ_PTIZ01000011.1"/>
</dbReference>
<accession>A0A2S6H9H6</accession>
<dbReference type="CDD" id="cd00568">
    <property type="entry name" value="TPP_enzymes"/>
    <property type="match status" value="1"/>
</dbReference>
<dbReference type="GO" id="GO:0003984">
    <property type="term" value="F:acetolactate synthase activity"/>
    <property type="evidence" value="ECO:0007669"/>
    <property type="project" value="TreeGrafter"/>
</dbReference>
<dbReference type="AlphaFoldDB" id="A0A2S6H9H6"/>
<evidence type="ECO:0000256" key="1">
    <source>
        <dbReference type="ARBA" id="ARBA00007812"/>
    </source>
</evidence>
<dbReference type="InterPro" id="IPR012001">
    <property type="entry name" value="Thiamin_PyroP_enz_TPP-bd_dom"/>
</dbReference>
<evidence type="ECO:0000259" key="4">
    <source>
        <dbReference type="Pfam" id="PF00205"/>
    </source>
</evidence>
<sequence length="603" mass="66399">MKMKLSDYVAQKTVEHGVKHVFMVTGGGAMHLNHSFGTHKELECIFNHHEQACAIGAEAYYRLTNRLPVVNVTSGPGGTNTITGVYGAWVDSIGMLVISGQVKWETTVRSTGLPLRQYGDQELDIEELVRPVTKYCVMVTEPESIRYHLEKAMYLATSGRPGPVWLDIPLNVQAAQIDPEALIGFDPAELAEPWKSTDLIAASKNIFEKIASAKRPVVFAGGGVRLSGQHEAFIQLVEKLGVPVVSGWNAHDVIWDAHPNYVGRPGTIGDRSGNFAVQNADLLLILGSRLNIRQVSYNWKSFAREAYKIWVDIDETELKKPTVNADMPIVASLTDLLPVLVKQPYAGATAEHVSWLDWCKERQRRFPAVLPEYWDNERINPYCFIKGLFEQLAEGQKVVTGNGSACVVSFQAAELKPGQRLWTNSGCATMGYDLPAAIGACKASGGEPIVCLAGDGSIMMNLQELQTIVGERLPIKIFILNNSGYVSIFQTHRNFFNGVEVGGGPKSGVTFPNFERLSAGFDIPFLRCETHADMAEKIAETLATDGPVICELMIDENQPFAPKLGAKQLPDGRIISPSLEDLSPFLSREELRENMIIDLLEEE</sequence>
<keyword evidence="2 3" id="KW-0786">Thiamine pyrophosphate</keyword>
<dbReference type="GO" id="GO:0009097">
    <property type="term" value="P:isoleucine biosynthetic process"/>
    <property type="evidence" value="ECO:0007669"/>
    <property type="project" value="TreeGrafter"/>
</dbReference>
<dbReference type="PANTHER" id="PTHR18968">
    <property type="entry name" value="THIAMINE PYROPHOSPHATE ENZYMES"/>
    <property type="match status" value="1"/>
</dbReference>
<dbReference type="Gene3D" id="3.40.50.1220">
    <property type="entry name" value="TPP-binding domain"/>
    <property type="match status" value="1"/>
</dbReference>
<reference evidence="7 8" key="1">
    <citation type="submission" date="2018-02" db="EMBL/GenBank/DDBJ databases">
        <title>Subsurface microbial communities from deep shales in Ohio and West Virginia, USA.</title>
        <authorList>
            <person name="Wrighton K."/>
        </authorList>
    </citation>
    <scope>NUCLEOTIDE SEQUENCE [LARGE SCALE GENOMIC DNA]</scope>
    <source>
        <strain evidence="7 8">OWC-DMM</strain>
    </source>
</reference>
<dbReference type="PANTHER" id="PTHR18968:SF142">
    <property type="entry name" value="ACETOLACTATE SYNTHASE"/>
    <property type="match status" value="1"/>
</dbReference>
<feature type="domain" description="Thiamine pyrophosphate enzyme central" evidence="4">
    <location>
        <begin position="205"/>
        <end position="338"/>
    </location>
</feature>
<dbReference type="GO" id="GO:0000287">
    <property type="term" value="F:magnesium ion binding"/>
    <property type="evidence" value="ECO:0007669"/>
    <property type="project" value="InterPro"/>
</dbReference>
<comment type="caution">
    <text evidence="7">The sequence shown here is derived from an EMBL/GenBank/DDBJ whole genome shotgun (WGS) entry which is preliminary data.</text>
</comment>
<dbReference type="SUPFAM" id="SSF52467">
    <property type="entry name" value="DHS-like NAD/FAD-binding domain"/>
    <property type="match status" value="1"/>
</dbReference>
<dbReference type="Pfam" id="PF02776">
    <property type="entry name" value="TPP_enzyme_N"/>
    <property type="match status" value="1"/>
</dbReference>
<dbReference type="Pfam" id="PF02775">
    <property type="entry name" value="TPP_enzyme_C"/>
    <property type="match status" value="1"/>
</dbReference>
<dbReference type="InterPro" id="IPR029061">
    <property type="entry name" value="THDP-binding"/>
</dbReference>
<dbReference type="Pfam" id="PF00205">
    <property type="entry name" value="TPP_enzyme_M"/>
    <property type="match status" value="1"/>
</dbReference>
<evidence type="ECO:0000259" key="5">
    <source>
        <dbReference type="Pfam" id="PF02775"/>
    </source>
</evidence>
<dbReference type="Proteomes" id="UP000240010">
    <property type="component" value="Unassembled WGS sequence"/>
</dbReference>
<feature type="domain" description="Thiamine pyrophosphate enzyme N-terminal TPP-binding" evidence="6">
    <location>
        <begin position="3"/>
        <end position="125"/>
    </location>
</feature>